<keyword evidence="1" id="KW-0472">Membrane</keyword>
<dbReference type="OrthoDB" id="10621552at2759"/>
<evidence type="ECO:0000256" key="1">
    <source>
        <dbReference type="SAM" id="Phobius"/>
    </source>
</evidence>
<accession>A0A7I5E8X8</accession>
<feature type="transmembrane region" description="Helical" evidence="1">
    <location>
        <begin position="20"/>
        <end position="46"/>
    </location>
</feature>
<evidence type="ECO:0000313" key="2">
    <source>
        <dbReference type="Proteomes" id="UP000025227"/>
    </source>
</evidence>
<keyword evidence="1" id="KW-0812">Transmembrane</keyword>
<dbReference type="Proteomes" id="UP000025227">
    <property type="component" value="Unplaced"/>
</dbReference>
<keyword evidence="2" id="KW-1185">Reference proteome</keyword>
<feature type="transmembrane region" description="Helical" evidence="1">
    <location>
        <begin position="141"/>
        <end position="161"/>
    </location>
</feature>
<name>A0A7I5E8X8_HAECO</name>
<dbReference type="AlphaFoldDB" id="A0A7I5E8X8"/>
<dbReference type="WBParaSite" id="HCON_00074615-00001">
    <property type="protein sequence ID" value="HCON_00074615-00001"/>
    <property type="gene ID" value="HCON_00074615"/>
</dbReference>
<keyword evidence="1" id="KW-1133">Transmembrane helix</keyword>
<evidence type="ECO:0000313" key="3">
    <source>
        <dbReference type="WBParaSite" id="HCON_00074615-00001"/>
    </source>
</evidence>
<dbReference type="OMA" id="QEVVICT"/>
<organism evidence="2 3">
    <name type="scientific">Haemonchus contortus</name>
    <name type="common">Barber pole worm</name>
    <dbReference type="NCBI Taxonomy" id="6289"/>
    <lineage>
        <taxon>Eukaryota</taxon>
        <taxon>Metazoa</taxon>
        <taxon>Ecdysozoa</taxon>
        <taxon>Nematoda</taxon>
        <taxon>Chromadorea</taxon>
        <taxon>Rhabditida</taxon>
        <taxon>Rhabditina</taxon>
        <taxon>Rhabditomorpha</taxon>
        <taxon>Strongyloidea</taxon>
        <taxon>Trichostrongylidae</taxon>
        <taxon>Haemonchus</taxon>
    </lineage>
</organism>
<reference evidence="3" key="1">
    <citation type="submission" date="2020-12" db="UniProtKB">
        <authorList>
            <consortium name="WormBaseParasite"/>
        </authorList>
    </citation>
    <scope>IDENTIFICATION</scope>
    <source>
        <strain evidence="3">MHco3</strain>
    </source>
</reference>
<proteinExistence type="predicted"/>
<protein>
    <submittedName>
        <fullName evidence="3">G protein-coupled receptor</fullName>
    </submittedName>
</protein>
<sequence length="207" mass="24036">MLITRKIEPAPLQPSRKLMLFCYIVQYVNNVLAAVSSMFVNVYVIYRMLQKNATFDHYQYLIVTQEVVICTGTILRFLRNRIVLLDGRTSYFQYFVPFCEIALAYLDSSITCVETVEEFFVGVFNIHRTLLIVWPRIIRPFHIVAIPIILVCSVFFAYLSYTAAYDSDVQVIVCCSDDYAYCGITLCLKCCDHLFFRITTLLFQTLL</sequence>